<organism evidence="3">
    <name type="scientific">Angiostrongylus costaricensis</name>
    <name type="common">Nematode worm</name>
    <dbReference type="NCBI Taxonomy" id="334426"/>
    <lineage>
        <taxon>Eukaryota</taxon>
        <taxon>Metazoa</taxon>
        <taxon>Ecdysozoa</taxon>
        <taxon>Nematoda</taxon>
        <taxon>Chromadorea</taxon>
        <taxon>Rhabditida</taxon>
        <taxon>Rhabditina</taxon>
        <taxon>Rhabditomorpha</taxon>
        <taxon>Strongyloidea</taxon>
        <taxon>Metastrongylidae</taxon>
        <taxon>Angiostrongylus</taxon>
    </lineage>
</organism>
<reference evidence="3" key="1">
    <citation type="submission" date="2017-02" db="UniProtKB">
        <authorList>
            <consortium name="WormBaseParasite"/>
        </authorList>
    </citation>
    <scope>IDENTIFICATION</scope>
</reference>
<dbReference type="AlphaFoldDB" id="A0A0R3PL30"/>
<keyword evidence="2" id="KW-1185">Reference proteome</keyword>
<dbReference type="Proteomes" id="UP000267027">
    <property type="component" value="Unassembled WGS sequence"/>
</dbReference>
<protein>
    <submittedName>
        <fullName evidence="1 3">Uncharacterized protein</fullName>
    </submittedName>
</protein>
<proteinExistence type="predicted"/>
<dbReference type="WBParaSite" id="ACOC_0000540301-mRNA-1">
    <property type="protein sequence ID" value="ACOC_0000540301-mRNA-1"/>
    <property type="gene ID" value="ACOC_0000540301"/>
</dbReference>
<gene>
    <name evidence="1" type="ORF">ACOC_LOCUS5404</name>
</gene>
<reference evidence="1 2" key="2">
    <citation type="submission" date="2018-11" db="EMBL/GenBank/DDBJ databases">
        <authorList>
            <consortium name="Pathogen Informatics"/>
        </authorList>
    </citation>
    <scope>NUCLEOTIDE SEQUENCE [LARGE SCALE GENOMIC DNA]</scope>
    <source>
        <strain evidence="1 2">Costa Rica</strain>
    </source>
</reference>
<name>A0A0R3PL30_ANGCS</name>
<accession>A0A0R3PL30</accession>
<dbReference type="EMBL" id="UYYA01003869">
    <property type="protein sequence ID" value="VDM56989.1"/>
    <property type="molecule type" value="Genomic_DNA"/>
</dbReference>
<evidence type="ECO:0000313" key="1">
    <source>
        <dbReference type="EMBL" id="VDM56989.1"/>
    </source>
</evidence>
<sequence>METALPPIGCDRVQVVLDGPATYESELRHNEMPTEHGGQENIKISWIMEVKKSCISTLWLAEYRTAYEVRVDGVMAGCSSLMAASMRKEAAA</sequence>
<evidence type="ECO:0000313" key="2">
    <source>
        <dbReference type="Proteomes" id="UP000267027"/>
    </source>
</evidence>
<evidence type="ECO:0000313" key="3">
    <source>
        <dbReference type="WBParaSite" id="ACOC_0000540301-mRNA-1"/>
    </source>
</evidence>